<proteinExistence type="predicted"/>
<evidence type="ECO:0000256" key="3">
    <source>
        <dbReference type="ARBA" id="ARBA00022741"/>
    </source>
</evidence>
<name>A0AAW3PT30_9BURK</name>
<dbReference type="Gene3D" id="3.30.460.10">
    <property type="entry name" value="Beta Polymerase, domain 2"/>
    <property type="match status" value="1"/>
</dbReference>
<evidence type="ECO:0000256" key="4">
    <source>
        <dbReference type="ARBA" id="ARBA00023118"/>
    </source>
</evidence>
<protein>
    <recommendedName>
        <fullName evidence="5">cGAS/DncV-like nucleotidyltransferase C-terminal helical domain-containing protein</fullName>
    </recommendedName>
</protein>
<dbReference type="GO" id="GO:0051607">
    <property type="term" value="P:defense response to virus"/>
    <property type="evidence" value="ECO:0007669"/>
    <property type="project" value="UniProtKB-KW"/>
</dbReference>
<evidence type="ECO:0000259" key="5">
    <source>
        <dbReference type="Pfam" id="PF26305"/>
    </source>
</evidence>
<dbReference type="Proteomes" id="UP000070434">
    <property type="component" value="Unassembled WGS sequence"/>
</dbReference>
<comment type="caution">
    <text evidence="6">The sequence shown here is derived from an EMBL/GenBank/DDBJ whole genome shotgun (WGS) entry which is preliminary data.</text>
</comment>
<keyword evidence="4" id="KW-0051">Antiviral defense</keyword>
<dbReference type="RefSeq" id="WP_060968122.1">
    <property type="nucleotide sequence ID" value="NZ_LNJP01000003.1"/>
</dbReference>
<organism evidence="6 7">
    <name type="scientific">Burkholderia anthina</name>
    <dbReference type="NCBI Taxonomy" id="179879"/>
    <lineage>
        <taxon>Bacteria</taxon>
        <taxon>Pseudomonadati</taxon>
        <taxon>Pseudomonadota</taxon>
        <taxon>Betaproteobacteria</taxon>
        <taxon>Burkholderiales</taxon>
        <taxon>Burkholderiaceae</taxon>
        <taxon>Burkholderia</taxon>
        <taxon>Burkholderia cepacia complex</taxon>
    </lineage>
</organism>
<dbReference type="GO" id="GO:0016779">
    <property type="term" value="F:nucleotidyltransferase activity"/>
    <property type="evidence" value="ECO:0007669"/>
    <property type="project" value="InterPro"/>
</dbReference>
<sequence>MGIPESQLETWSHQGSITQSAKTYQTIKDALESANSAYYGKNFHVFLQGSYGNDTNIYSESDVDVVIRLDDVYYSDLTSLSPEDRVAYERALIPATYSYDQYKKDVVKALVDRFGSDVTIGDKAIAITANGSRRKADVIAAMQFRRYWKFKSTYDTQYVEGICFFNGAGKLIANYPRQHSENLTSKHQGSNGWLKPTIRILKNLRSNLIDDGQLQPGIAPSYYLEGLLYNVPNESFGSSYADSFVNAINWIQREADKSKLVCANEQYYLLRSGTPTSWESANADAFISAAISLWNAW</sequence>
<dbReference type="Pfam" id="PF26305">
    <property type="entry name" value="CD_NTase_C"/>
    <property type="match status" value="1"/>
</dbReference>
<reference evidence="6 7" key="1">
    <citation type="submission" date="2015-11" db="EMBL/GenBank/DDBJ databases">
        <authorList>
            <person name="Sahl J."/>
            <person name="Wagner D."/>
            <person name="Keim P."/>
        </authorList>
    </citation>
    <scope>NUCLEOTIDE SEQUENCE [LARGE SCALE GENOMIC DNA]</scope>
    <source>
        <strain evidence="6 7">AZ-4-2-10-S1-D7</strain>
    </source>
</reference>
<evidence type="ECO:0000313" key="7">
    <source>
        <dbReference type="Proteomes" id="UP000070434"/>
    </source>
</evidence>
<accession>A0AAW3PT30</accession>
<dbReference type="EMBL" id="LNJP01000003">
    <property type="protein sequence ID" value="KWZ31656.1"/>
    <property type="molecule type" value="Genomic_DNA"/>
</dbReference>
<evidence type="ECO:0000256" key="1">
    <source>
        <dbReference type="ARBA" id="ARBA00022679"/>
    </source>
</evidence>
<dbReference type="AlphaFoldDB" id="A0AAW3PT30"/>
<feature type="domain" description="cGAS/DncV-like nucleotidyltransferase C-terminal helical" evidence="5">
    <location>
        <begin position="181"/>
        <end position="295"/>
    </location>
</feature>
<evidence type="ECO:0000256" key="2">
    <source>
        <dbReference type="ARBA" id="ARBA00022695"/>
    </source>
</evidence>
<dbReference type="InterPro" id="IPR006116">
    <property type="entry name" value="NT_2-5OAS_ClassI-CCAase"/>
</dbReference>
<evidence type="ECO:0000313" key="6">
    <source>
        <dbReference type="EMBL" id="KWZ31656.1"/>
    </source>
</evidence>
<gene>
    <name evidence="6" type="ORF">WS64_25690</name>
</gene>
<keyword evidence="1" id="KW-0808">Transferase</keyword>
<keyword evidence="2" id="KW-0548">Nucleotidyltransferase</keyword>
<dbReference type="InterPro" id="IPR058909">
    <property type="entry name" value="CD_NTase_C"/>
</dbReference>
<dbReference type="CDD" id="cd05400">
    <property type="entry name" value="NT_2-5OAS_ClassI-CCAase"/>
    <property type="match status" value="1"/>
</dbReference>
<dbReference type="SUPFAM" id="SSF81301">
    <property type="entry name" value="Nucleotidyltransferase"/>
    <property type="match status" value="1"/>
</dbReference>
<keyword evidence="3" id="KW-0547">Nucleotide-binding</keyword>
<dbReference type="InterPro" id="IPR043519">
    <property type="entry name" value="NT_sf"/>
</dbReference>